<dbReference type="PRINTS" id="PR00038">
    <property type="entry name" value="HTHLUXR"/>
</dbReference>
<keyword evidence="2" id="KW-0238">DNA-binding</keyword>
<dbReference type="PROSITE" id="PS50043">
    <property type="entry name" value="HTH_LUXR_2"/>
    <property type="match status" value="1"/>
</dbReference>
<name>A0A1G9BB67_9PROT</name>
<sequence>MLAGNHNEVAFCRRYIHNTSPAIGISVYTEWHMPVNPHSPADGTALALRHTLKQTQTQIGHDRLFEKFGHQLFTSGWSATLVQWLLDEICLQFGAQHGLISQQHAGALKILAQRGNAFPVGVRIPMLGVLAQWLKEPIHFKVHQQYIPGLWALQIPADDQSTLLCYHFPIACQQQAVGLMALITGNPLNANSLQTLYSLCGMLGFALHRPAQASTMLDTSYMQKLTPREREVFALLPSGASNALLATKLGISPGTVKIHIERILSKLALNDRTQAAVKAVEAGFKSDGL</sequence>
<evidence type="ECO:0000256" key="3">
    <source>
        <dbReference type="ARBA" id="ARBA00023163"/>
    </source>
</evidence>
<dbReference type="CDD" id="cd06170">
    <property type="entry name" value="LuxR_C_like"/>
    <property type="match status" value="1"/>
</dbReference>
<dbReference type="Pfam" id="PF00196">
    <property type="entry name" value="GerE"/>
    <property type="match status" value="1"/>
</dbReference>
<dbReference type="STRING" id="492660.SAMN05192566_1089"/>
<dbReference type="SUPFAM" id="SSF46894">
    <property type="entry name" value="C-terminal effector domain of the bipartite response regulators"/>
    <property type="match status" value="1"/>
</dbReference>
<gene>
    <name evidence="5" type="ORF">SAMN05192566_1089</name>
</gene>
<keyword evidence="3" id="KW-0804">Transcription</keyword>
<keyword evidence="1" id="KW-0805">Transcription regulation</keyword>
<dbReference type="AlphaFoldDB" id="A0A1G9BB67"/>
<dbReference type="InterPro" id="IPR000792">
    <property type="entry name" value="Tscrpt_reg_LuxR_C"/>
</dbReference>
<keyword evidence="6" id="KW-1185">Reference proteome</keyword>
<reference evidence="6" key="1">
    <citation type="submission" date="2016-10" db="EMBL/GenBank/DDBJ databases">
        <authorList>
            <person name="Varghese N."/>
            <person name="Submissions S."/>
        </authorList>
    </citation>
    <scope>NUCLEOTIDE SEQUENCE [LARGE SCALE GENOMIC DNA]</scope>
    <source>
        <strain evidence="6">CBMB127</strain>
    </source>
</reference>
<dbReference type="InterPro" id="IPR036388">
    <property type="entry name" value="WH-like_DNA-bd_sf"/>
</dbReference>
<dbReference type="GO" id="GO:0003677">
    <property type="term" value="F:DNA binding"/>
    <property type="evidence" value="ECO:0007669"/>
    <property type="project" value="UniProtKB-KW"/>
</dbReference>
<dbReference type="SMART" id="SM00421">
    <property type="entry name" value="HTH_LUXR"/>
    <property type="match status" value="1"/>
</dbReference>
<dbReference type="Proteomes" id="UP000198629">
    <property type="component" value="Unassembled WGS sequence"/>
</dbReference>
<dbReference type="PANTHER" id="PTHR44688:SF16">
    <property type="entry name" value="DNA-BINDING TRANSCRIPTIONAL ACTIVATOR DEVR_DOSR"/>
    <property type="match status" value="1"/>
</dbReference>
<dbReference type="InterPro" id="IPR016032">
    <property type="entry name" value="Sig_transdc_resp-reg_C-effctor"/>
</dbReference>
<accession>A0A1G9BB67</accession>
<dbReference type="Gene3D" id="1.10.10.10">
    <property type="entry name" value="Winged helix-like DNA-binding domain superfamily/Winged helix DNA-binding domain"/>
    <property type="match status" value="1"/>
</dbReference>
<dbReference type="GO" id="GO:0006355">
    <property type="term" value="P:regulation of DNA-templated transcription"/>
    <property type="evidence" value="ECO:0007669"/>
    <property type="project" value="InterPro"/>
</dbReference>
<evidence type="ECO:0000259" key="4">
    <source>
        <dbReference type="PROSITE" id="PS50043"/>
    </source>
</evidence>
<organism evidence="5 6">
    <name type="scientific">Methylophilus rhizosphaerae</name>
    <dbReference type="NCBI Taxonomy" id="492660"/>
    <lineage>
        <taxon>Bacteria</taxon>
        <taxon>Pseudomonadati</taxon>
        <taxon>Pseudomonadota</taxon>
        <taxon>Betaproteobacteria</taxon>
        <taxon>Nitrosomonadales</taxon>
        <taxon>Methylophilaceae</taxon>
        <taxon>Methylophilus</taxon>
    </lineage>
</organism>
<evidence type="ECO:0000256" key="1">
    <source>
        <dbReference type="ARBA" id="ARBA00023015"/>
    </source>
</evidence>
<protein>
    <submittedName>
        <fullName evidence="5">Regulatory protein, luxR family</fullName>
    </submittedName>
</protein>
<evidence type="ECO:0000256" key="2">
    <source>
        <dbReference type="ARBA" id="ARBA00023125"/>
    </source>
</evidence>
<evidence type="ECO:0000313" key="6">
    <source>
        <dbReference type="Proteomes" id="UP000198629"/>
    </source>
</evidence>
<dbReference type="PANTHER" id="PTHR44688">
    <property type="entry name" value="DNA-BINDING TRANSCRIPTIONAL ACTIVATOR DEVR_DOSR"/>
    <property type="match status" value="1"/>
</dbReference>
<dbReference type="EMBL" id="FNFX01000002">
    <property type="protein sequence ID" value="SDK36751.1"/>
    <property type="molecule type" value="Genomic_DNA"/>
</dbReference>
<feature type="domain" description="HTH luxR-type" evidence="4">
    <location>
        <begin position="218"/>
        <end position="283"/>
    </location>
</feature>
<proteinExistence type="predicted"/>
<evidence type="ECO:0000313" key="5">
    <source>
        <dbReference type="EMBL" id="SDK36751.1"/>
    </source>
</evidence>